<organism evidence="1 2">
    <name type="scientific">Menidia menidia</name>
    <name type="common">Atlantic silverside</name>
    <dbReference type="NCBI Taxonomy" id="238744"/>
    <lineage>
        <taxon>Eukaryota</taxon>
        <taxon>Metazoa</taxon>
        <taxon>Chordata</taxon>
        <taxon>Craniata</taxon>
        <taxon>Vertebrata</taxon>
        <taxon>Euteleostomi</taxon>
        <taxon>Actinopterygii</taxon>
        <taxon>Neopterygii</taxon>
        <taxon>Teleostei</taxon>
        <taxon>Neoteleostei</taxon>
        <taxon>Acanthomorphata</taxon>
        <taxon>Ovalentaria</taxon>
        <taxon>Atherinomorphae</taxon>
        <taxon>Atheriniformes</taxon>
        <taxon>Atherinopsidae</taxon>
        <taxon>Menidiinae</taxon>
        <taxon>Menidia</taxon>
    </lineage>
</organism>
<dbReference type="AlphaFoldDB" id="A0A8S4B8M5"/>
<evidence type="ECO:0000313" key="1">
    <source>
        <dbReference type="EMBL" id="CAG5911049.1"/>
    </source>
</evidence>
<protein>
    <submittedName>
        <fullName evidence="1">(Atlantic silverside) hypothetical protein</fullName>
    </submittedName>
</protein>
<comment type="caution">
    <text evidence="1">The sequence shown here is derived from an EMBL/GenBank/DDBJ whole genome shotgun (WGS) entry which is preliminary data.</text>
</comment>
<gene>
    <name evidence="1" type="ORF">MMEN_LOCUS9893</name>
</gene>
<evidence type="ECO:0000313" key="2">
    <source>
        <dbReference type="Proteomes" id="UP000677803"/>
    </source>
</evidence>
<dbReference type="Proteomes" id="UP000677803">
    <property type="component" value="Unassembled WGS sequence"/>
</dbReference>
<dbReference type="OrthoDB" id="416119at2759"/>
<dbReference type="EMBL" id="CAJRST010010001">
    <property type="protein sequence ID" value="CAG5911049.1"/>
    <property type="molecule type" value="Genomic_DNA"/>
</dbReference>
<accession>A0A8S4B8M5</accession>
<proteinExistence type="predicted"/>
<sequence length="213" mass="23946">MLREGKEKRRRALLQEEVRAAVEEERASRMLGMRQQGAWTRWEQAAERKVTWTELWKAEPQRIKFLKRGTLEHILSCCPRSLYEGRYRLRHDQVLKGKANTICSGIAHCKRLRPAKKTISFIRAEEGPPAVARVSSSGLLTMALDWELMANLGKQLNLYRPHRSARLATPTAAPWSLEDAVPCGDQGAAVGVASLADLCGLYRLATPTGSNIR</sequence>
<name>A0A8S4B8M5_9TELE</name>
<keyword evidence="2" id="KW-1185">Reference proteome</keyword>
<reference evidence="1" key="1">
    <citation type="submission" date="2021-05" db="EMBL/GenBank/DDBJ databases">
        <authorList>
            <person name="Tigano A."/>
        </authorList>
    </citation>
    <scope>NUCLEOTIDE SEQUENCE</scope>
</reference>